<dbReference type="EMBL" id="CP078093">
    <property type="protein sequence ID" value="QXM05464.1"/>
    <property type="molecule type" value="Genomic_DNA"/>
</dbReference>
<sequence>MKEESPAIDWEDILNRFSLHKGTIRSFCKENNISIHQLYYRRKNIKKKDHQVFHAINIKEKTSKNVSTTSTSYPANSIKIEIGKAKIYIQNNDKASLSSILEAIMKKC</sequence>
<keyword evidence="2" id="KW-1185">Reference proteome</keyword>
<reference evidence="1" key="1">
    <citation type="submission" date="2021-07" db="EMBL/GenBank/DDBJ databases">
        <title>Complete genome sequence of Crassaminicella sp. 143-21, isolated from a deep-sea hydrothermal vent.</title>
        <authorList>
            <person name="Li X."/>
        </authorList>
    </citation>
    <scope>NUCLEOTIDE SEQUENCE</scope>
    <source>
        <strain evidence="1">143-21</strain>
    </source>
</reference>
<protein>
    <recommendedName>
        <fullName evidence="3">Transposase</fullName>
    </recommendedName>
</protein>
<evidence type="ECO:0000313" key="1">
    <source>
        <dbReference type="EMBL" id="QXM05464.1"/>
    </source>
</evidence>
<dbReference type="NCBIfam" id="NF047593">
    <property type="entry name" value="IS66_ISAeme5_TnpA"/>
    <property type="match status" value="1"/>
</dbReference>
<proteinExistence type="predicted"/>
<dbReference type="Proteomes" id="UP000886818">
    <property type="component" value="Chromosome"/>
</dbReference>
<accession>A0ABX8R8U2</accession>
<evidence type="ECO:0000313" key="2">
    <source>
        <dbReference type="Proteomes" id="UP000886818"/>
    </source>
</evidence>
<organism evidence="1 2">
    <name type="scientific">Crassaminicella indica</name>
    <dbReference type="NCBI Taxonomy" id="2855394"/>
    <lineage>
        <taxon>Bacteria</taxon>
        <taxon>Bacillati</taxon>
        <taxon>Bacillota</taxon>
        <taxon>Clostridia</taxon>
        <taxon>Eubacteriales</taxon>
        <taxon>Clostridiaceae</taxon>
        <taxon>Crassaminicella</taxon>
    </lineage>
</organism>
<name>A0ABX8R8U2_9CLOT</name>
<evidence type="ECO:0008006" key="3">
    <source>
        <dbReference type="Google" id="ProtNLM"/>
    </source>
</evidence>
<dbReference type="RefSeq" id="WP_218282163.1">
    <property type="nucleotide sequence ID" value="NZ_CP078093.1"/>
</dbReference>
<gene>
    <name evidence="1" type="ORF">KVH43_08715</name>
</gene>